<protein>
    <submittedName>
        <fullName evidence="1">Uncharacterized protein</fullName>
    </submittedName>
</protein>
<evidence type="ECO:0000313" key="1">
    <source>
        <dbReference type="EMBL" id="KAF8820448.1"/>
    </source>
</evidence>
<proteinExistence type="predicted"/>
<accession>A0ABQ7J8X0</accession>
<dbReference type="Proteomes" id="UP000823046">
    <property type="component" value="Unassembled WGS sequence"/>
</dbReference>
<comment type="caution">
    <text evidence="1">The sequence shown here is derived from an EMBL/GenBank/DDBJ whole genome shotgun (WGS) entry which is preliminary data.</text>
</comment>
<sequence length="817" mass="89687">MPTEALEGIFFSRLSYQKLPSGGICSIRCKLFQLLYIALIFLVLPAIASKPISYSLVQHKNGLEGRSSEDIVTLPKQSENANGEKPANLQQEAEENEMCEPQVALASMMDSEMIPTGSDMDKIMEKLEEKSKNHQLCQEMASFRSDTYCNRKAKNGTVLESKCGGKGYDQKIVNYVNKKGCLNALLLNQAILSDYVSPTQKAAIDQWINQYVQSMEKVSLDTELFKIYKASKKLLEDLQSEVIKTIKAFSTNALKETWKERKERLVGIMCAVGAGDAPGLSEQITVNNDIVMIKVEFSDLLKKAYKAFNDAFWNYGRFIDALNVKGGFLDRLTEIHERFHAYRMKKITPTLQQSPNSGNVLNTQGTGQGSLLEVSGHSLPSISTSIIEGQLPAMDNIASPLNVPTGTMNTLQPSVLVPPQSILPIPPQQSTLAPPVPTIVPPKPLNSSETTTVQKVETQIAAPVQQEKAEQPIGLHSQSMNSVGEEKTQAANSAEKAIQDKAMTNDESTSANQLIESSGVSLHQAVQDALLEINVFKVDSNTVTGSIDETLLKRTLDSGFLDLKDVDCLLKLALVPQAVTVSIVQLFEELTPDPMTDLREWYNLTIDEAGAISAGVSENDKGLNMSKYVHRFSKFMDISYQNAKKAQMSKIDNLAEISSEETKAAPIETKPAITIEKASLSNLQLLGDIFRKKIERDHGLINQPYANFSNFGSKGGKARIKSTNVSPQISSSALEHSFVDAHGQSIMKSDAPTVALLSADDGFSADSQRLSCDAGLLQYNLNRMVEMMSSPAQKIMQYKRSIGNFSVLLLLGIFLFS</sequence>
<reference evidence="1 2" key="1">
    <citation type="journal article" date="2020" name="bioRxiv">
        <title>Metabolic contributions of an alphaproteobacterial endosymbiont in the apicomplexan Cardiosporidium cionae.</title>
        <authorList>
            <person name="Hunter E.S."/>
            <person name="Paight C.J."/>
            <person name="Lane C.E."/>
        </authorList>
    </citation>
    <scope>NUCLEOTIDE SEQUENCE [LARGE SCALE GENOMIC DNA]</scope>
    <source>
        <strain evidence="1">ESH_2018</strain>
    </source>
</reference>
<keyword evidence="2" id="KW-1185">Reference proteome</keyword>
<organism evidence="1 2">
    <name type="scientific">Cardiosporidium cionae</name>
    <dbReference type="NCBI Taxonomy" id="476202"/>
    <lineage>
        <taxon>Eukaryota</taxon>
        <taxon>Sar</taxon>
        <taxon>Alveolata</taxon>
        <taxon>Apicomplexa</taxon>
        <taxon>Aconoidasida</taxon>
        <taxon>Nephromycida</taxon>
        <taxon>Cardiosporidium</taxon>
    </lineage>
</organism>
<evidence type="ECO:0000313" key="2">
    <source>
        <dbReference type="Proteomes" id="UP000823046"/>
    </source>
</evidence>
<gene>
    <name evidence="1" type="ORF">IE077_003170</name>
</gene>
<dbReference type="EMBL" id="JADAQX010000384">
    <property type="protein sequence ID" value="KAF8820448.1"/>
    <property type="molecule type" value="Genomic_DNA"/>
</dbReference>
<name>A0ABQ7J8X0_9APIC</name>